<sequence length="970" mass="110922">MSTHKNASSDAAQPSIDYGIDRKQLKTVKERFLQVNAVRLERTQQALSDRQQVFLQLLPLLFHVNHPMLPGYVSHQTPFGVSHYTPSKEQQLAATKLARSFTYRFQPPVGQQIHGLFLMGSCGTVAQSDRSDIDIWVCHSSDVDQEGLLQLRQKCDKISAWAMSIGVEAHCFLMDSEKFKQGERANLSGEDCGSSQHFLLLDEFYRTGLLLAGRIPIWWLCPPEQESRYQDYVDTLIKKRFIPADDSLDFGNVGQIPAGEFVGAGIWQLYKGIDSPYKSTLKILLSEVYADQYPNIEPLSTGFKRAIYNKQLDVNELDPYVMVFRKLEQYLIGRNELARLELIRRCFYFKVGKALSRPQTHNVKSWQRQLLEKLTSEWQWPREHIHSLDAKDKWKVARVIAEQKDIVRELTNSYRFLLDFARRTQATALINSADMTLLGRKLYAAFERKAGKVEWINPGISNSLAEDRLNFYYVDSPASGNSYWGVSTEPLLAKDTEQHDPLKRGDHLIGLLVWCHFNGLLSSHTRCNIVNGAHDVGEFELLNLIRALQKTLPIASQYTDHGDQADTQFSRPMRPTLLQLFINISTDPLSSMRNQGIERLSDQTDSLSYSGMRENLVLNIEQVLVNSWGELITRRYDGESALLRCLRDYLQMIPPGSNKALPTLEIHCFCASRAAAISHRVEELFSDIAACYHGGNKPANSRYVLKVQHDYYILQFNEQQPTIENMGEYSDMLDYLAGNISGKQTQFSPLVFDRHCQSNNPVAALSPYMQAGNIQVFYLCQQHKADIYIIDELGVLNHFSAPCLDKNNFLTPLDLFLQSTLFRQNNETIDTQGDLNTLPQDNIKNVDYYEIINKKSGYTIIRNNPINHEGCPSFFNVQAIGSRDNNGLLLFTIYCDQKEFSEQEYGEQLYNAVAQHILQRRQSKERYPCYITDLDLSLSNEKSGDSTPTNRYLFYKKRLEQALNAALLQV</sequence>
<protein>
    <submittedName>
        <fullName evidence="2">Class I adenylate cyclase</fullName>
    </submittedName>
</protein>
<evidence type="ECO:0000313" key="2">
    <source>
        <dbReference type="EMBL" id="MCZ0864934.1"/>
    </source>
</evidence>
<dbReference type="PANTHER" id="PTHR38760:SF1">
    <property type="entry name" value="ADENYLATE CYCLASE"/>
    <property type="match status" value="1"/>
</dbReference>
<proteinExistence type="predicted"/>
<keyword evidence="3" id="KW-1185">Reference proteome</keyword>
<dbReference type="PANTHER" id="PTHR38760">
    <property type="entry name" value="ADENYLATE CYCLASE"/>
    <property type="match status" value="1"/>
</dbReference>
<accession>A0A9J6RJS2</accession>
<dbReference type="RefSeq" id="WP_258331087.1">
    <property type="nucleotide sequence ID" value="NZ_JAPTGG010000004.1"/>
</dbReference>
<gene>
    <name evidence="2" type="ORF">O0V09_06960</name>
</gene>
<name>A0A9J6RJS2_9GAMM</name>
<dbReference type="GO" id="GO:0004016">
    <property type="term" value="F:adenylate cyclase activity"/>
    <property type="evidence" value="ECO:0007669"/>
    <property type="project" value="InterPro"/>
</dbReference>
<dbReference type="Pfam" id="PF12633">
    <property type="entry name" value="Adenyl_cycl_N"/>
    <property type="match status" value="1"/>
</dbReference>
<feature type="domain" description="Adenylate cyclase class-I N-terminal" evidence="1">
    <location>
        <begin position="24"/>
        <end position="219"/>
    </location>
</feature>
<evidence type="ECO:0000313" key="3">
    <source>
        <dbReference type="Proteomes" id="UP001069090"/>
    </source>
</evidence>
<dbReference type="Pfam" id="PF01295">
    <property type="entry name" value="Adenylate_cycl"/>
    <property type="match status" value="1"/>
</dbReference>
<evidence type="ECO:0000259" key="1">
    <source>
        <dbReference type="Pfam" id="PF12633"/>
    </source>
</evidence>
<dbReference type="GO" id="GO:0006171">
    <property type="term" value="P:cAMP biosynthetic process"/>
    <property type="evidence" value="ECO:0007669"/>
    <property type="project" value="InterPro"/>
</dbReference>
<dbReference type="InterPro" id="IPR024685">
    <property type="entry name" value="Adenylate_cyclase_1_N"/>
</dbReference>
<comment type="caution">
    <text evidence="2">The sequence shown here is derived from an EMBL/GenBank/DDBJ whole genome shotgun (WGS) entry which is preliminary data.</text>
</comment>
<dbReference type="Proteomes" id="UP001069090">
    <property type="component" value="Unassembled WGS sequence"/>
</dbReference>
<dbReference type="PIRSF" id="PIRSF001444">
    <property type="entry name" value="Adenylate_cycl"/>
    <property type="match status" value="1"/>
</dbReference>
<dbReference type="InterPro" id="IPR000274">
    <property type="entry name" value="Adenylate_cyclase_1"/>
</dbReference>
<dbReference type="EMBL" id="JAPTGG010000004">
    <property type="protein sequence ID" value="MCZ0864934.1"/>
    <property type="molecule type" value="Genomic_DNA"/>
</dbReference>
<organism evidence="2 3">
    <name type="scientific">Dasania phycosphaerae</name>
    <dbReference type="NCBI Taxonomy" id="2950436"/>
    <lineage>
        <taxon>Bacteria</taxon>
        <taxon>Pseudomonadati</taxon>
        <taxon>Pseudomonadota</taxon>
        <taxon>Gammaproteobacteria</taxon>
        <taxon>Cellvibrionales</taxon>
        <taxon>Spongiibacteraceae</taxon>
        <taxon>Dasania</taxon>
    </lineage>
</organism>
<reference evidence="2 3" key="1">
    <citation type="submission" date="2022-12" db="EMBL/GenBank/DDBJ databases">
        <title>Dasania phycosphaerae sp. nov., isolated from particulate material of the south coast of Korea.</title>
        <authorList>
            <person name="Jiang Y."/>
        </authorList>
    </citation>
    <scope>NUCLEOTIDE SEQUENCE [LARGE SCALE GENOMIC DNA]</scope>
    <source>
        <strain evidence="2 3">GY-19</strain>
    </source>
</reference>
<dbReference type="AlphaFoldDB" id="A0A9J6RJS2"/>